<gene>
    <name evidence="2" type="ORF">PoB_000595200</name>
</gene>
<feature type="signal peptide" evidence="1">
    <location>
        <begin position="1"/>
        <end position="18"/>
    </location>
</feature>
<name>A0AAV3YBG3_9GAST</name>
<evidence type="ECO:0000313" key="3">
    <source>
        <dbReference type="Proteomes" id="UP000735302"/>
    </source>
</evidence>
<dbReference type="EMBL" id="BLXT01000663">
    <property type="protein sequence ID" value="GFN79446.1"/>
    <property type="molecule type" value="Genomic_DNA"/>
</dbReference>
<reference evidence="2 3" key="1">
    <citation type="journal article" date="2021" name="Elife">
        <title>Chloroplast acquisition without the gene transfer in kleptoplastic sea slugs, Plakobranchus ocellatus.</title>
        <authorList>
            <person name="Maeda T."/>
            <person name="Takahashi S."/>
            <person name="Yoshida T."/>
            <person name="Shimamura S."/>
            <person name="Takaki Y."/>
            <person name="Nagai Y."/>
            <person name="Toyoda A."/>
            <person name="Suzuki Y."/>
            <person name="Arimoto A."/>
            <person name="Ishii H."/>
            <person name="Satoh N."/>
            <person name="Nishiyama T."/>
            <person name="Hasebe M."/>
            <person name="Maruyama T."/>
            <person name="Minagawa J."/>
            <person name="Obokata J."/>
            <person name="Shigenobu S."/>
        </authorList>
    </citation>
    <scope>NUCLEOTIDE SEQUENCE [LARGE SCALE GENOMIC DNA]</scope>
</reference>
<feature type="chain" id="PRO_5043977307" description="Secreted protein" evidence="1">
    <location>
        <begin position="19"/>
        <end position="145"/>
    </location>
</feature>
<dbReference type="AlphaFoldDB" id="A0AAV3YBG3"/>
<evidence type="ECO:0000313" key="2">
    <source>
        <dbReference type="EMBL" id="GFN79446.1"/>
    </source>
</evidence>
<keyword evidence="1" id="KW-0732">Signal</keyword>
<organism evidence="2 3">
    <name type="scientific">Plakobranchus ocellatus</name>
    <dbReference type="NCBI Taxonomy" id="259542"/>
    <lineage>
        <taxon>Eukaryota</taxon>
        <taxon>Metazoa</taxon>
        <taxon>Spiralia</taxon>
        <taxon>Lophotrochozoa</taxon>
        <taxon>Mollusca</taxon>
        <taxon>Gastropoda</taxon>
        <taxon>Heterobranchia</taxon>
        <taxon>Euthyneura</taxon>
        <taxon>Panpulmonata</taxon>
        <taxon>Sacoglossa</taxon>
        <taxon>Placobranchoidea</taxon>
        <taxon>Plakobranchidae</taxon>
        <taxon>Plakobranchus</taxon>
    </lineage>
</organism>
<comment type="caution">
    <text evidence="2">The sequence shown here is derived from an EMBL/GenBank/DDBJ whole genome shotgun (WGS) entry which is preliminary data.</text>
</comment>
<keyword evidence="3" id="KW-1185">Reference proteome</keyword>
<evidence type="ECO:0008006" key="4">
    <source>
        <dbReference type="Google" id="ProtNLM"/>
    </source>
</evidence>
<protein>
    <recommendedName>
        <fullName evidence="4">Secreted protein</fullName>
    </recommendedName>
</protein>
<proteinExistence type="predicted"/>
<evidence type="ECO:0000256" key="1">
    <source>
        <dbReference type="SAM" id="SignalP"/>
    </source>
</evidence>
<sequence>MFSPSLILLRFLFPATRAVRCSVFGETRKSAEEICFSRPGLPSDGFNPESIMTGTNWTNVPRGEKRNLNRILRILLSFERIHSHPRGVKKKHFLVQGRSPPGHGTSTRHPRFALRISLHSLNRPVLLAAAGATEGPTQVTGACHI</sequence>
<accession>A0AAV3YBG3</accession>
<dbReference type="Proteomes" id="UP000735302">
    <property type="component" value="Unassembled WGS sequence"/>
</dbReference>